<gene>
    <name evidence="3" type="ORF">C7H79_14075</name>
</gene>
<sequence>MTYHARINLIMFVTLAGLVVFLYFRPQSDAVREYPISTTAVEAVQSMRILNRQQEIVLKQSNNQWRMIEPIKVRANEEKIGEILEILTASSYQRLVLENLDRFSLSRPYLQLYIDKAYFGFGGFSPTTNQQYVAANGFVYLVSPRYGLALSVTASDLINSELLAPDEIPVRFEMDLWTVELQNDKWRIIKHSADDGFDDNKVIRWVQLWQTTQAGALKLQDELDADFAEMGAIQITTQNGNIISFNILQNEYSLVLLRMPEGIGYQFSIEVGQQLIDPSTILLNQ</sequence>
<accession>A0A2P7NSB0</accession>
<keyword evidence="1" id="KW-0472">Membrane</keyword>
<protein>
    <recommendedName>
        <fullName evidence="2">DUF4340 domain-containing protein</fullName>
    </recommendedName>
</protein>
<dbReference type="RefSeq" id="WP_106707880.1">
    <property type="nucleotide sequence ID" value="NZ_PXXU01000056.1"/>
</dbReference>
<proteinExistence type="predicted"/>
<dbReference type="Pfam" id="PF14238">
    <property type="entry name" value="DUF4340"/>
    <property type="match status" value="1"/>
</dbReference>
<dbReference type="EMBL" id="PXXU01000056">
    <property type="protein sequence ID" value="PSJ16329.1"/>
    <property type="molecule type" value="Genomic_DNA"/>
</dbReference>
<organism evidence="3 4">
    <name type="scientific">Nitrosomonas supralitoralis</name>
    <dbReference type="NCBI Taxonomy" id="2116706"/>
    <lineage>
        <taxon>Bacteria</taxon>
        <taxon>Pseudomonadati</taxon>
        <taxon>Pseudomonadota</taxon>
        <taxon>Betaproteobacteria</taxon>
        <taxon>Nitrosomonadales</taxon>
        <taxon>Nitrosomonadaceae</taxon>
        <taxon>Nitrosomonas</taxon>
    </lineage>
</organism>
<name>A0A2P7NSB0_9PROT</name>
<keyword evidence="1" id="KW-1133">Transmembrane helix</keyword>
<evidence type="ECO:0000313" key="4">
    <source>
        <dbReference type="Proteomes" id="UP000241912"/>
    </source>
</evidence>
<dbReference type="InterPro" id="IPR025641">
    <property type="entry name" value="DUF4340"/>
</dbReference>
<dbReference type="Proteomes" id="UP000241912">
    <property type="component" value="Unassembled WGS sequence"/>
</dbReference>
<evidence type="ECO:0000259" key="2">
    <source>
        <dbReference type="Pfam" id="PF14238"/>
    </source>
</evidence>
<comment type="caution">
    <text evidence="3">The sequence shown here is derived from an EMBL/GenBank/DDBJ whole genome shotgun (WGS) entry which is preliminary data.</text>
</comment>
<evidence type="ECO:0000256" key="1">
    <source>
        <dbReference type="SAM" id="Phobius"/>
    </source>
</evidence>
<dbReference type="OrthoDB" id="8534137at2"/>
<keyword evidence="4" id="KW-1185">Reference proteome</keyword>
<evidence type="ECO:0000313" key="3">
    <source>
        <dbReference type="EMBL" id="PSJ16329.1"/>
    </source>
</evidence>
<reference evidence="3 4" key="1">
    <citation type="submission" date="2018-03" db="EMBL/GenBank/DDBJ databases">
        <title>Draft genome of Nitrosomonas supralitoralis APG5.</title>
        <authorList>
            <person name="Urakawa H."/>
            <person name="Lopez J.V."/>
        </authorList>
    </citation>
    <scope>NUCLEOTIDE SEQUENCE [LARGE SCALE GENOMIC DNA]</scope>
    <source>
        <strain evidence="3 4">APG5</strain>
    </source>
</reference>
<feature type="domain" description="DUF4340" evidence="2">
    <location>
        <begin position="65"/>
        <end position="171"/>
    </location>
</feature>
<dbReference type="AlphaFoldDB" id="A0A2P7NSB0"/>
<feature type="transmembrane region" description="Helical" evidence="1">
    <location>
        <begin position="7"/>
        <end position="24"/>
    </location>
</feature>
<keyword evidence="1" id="KW-0812">Transmembrane</keyword>